<proteinExistence type="predicted"/>
<dbReference type="EMBL" id="CAOQHR010000004">
    <property type="protein sequence ID" value="CAI6333946.1"/>
    <property type="molecule type" value="Genomic_DNA"/>
</dbReference>
<gene>
    <name evidence="2" type="ORF">PDIGIT_LOCUS6998</name>
</gene>
<dbReference type="Proteomes" id="UP001152607">
    <property type="component" value="Unassembled WGS sequence"/>
</dbReference>
<feature type="compositionally biased region" description="Pro residues" evidence="1">
    <location>
        <begin position="1"/>
        <end position="11"/>
    </location>
</feature>
<evidence type="ECO:0000313" key="3">
    <source>
        <dbReference type="Proteomes" id="UP001152607"/>
    </source>
</evidence>
<sequence>MLPSTLPPIPPNLQTSNYAPQEDAQRERFTAASSAAIVFIRAIRLKSAHSGGQKLFRSFPGAVLSMSPSLNTSENELIAEGPTVGWPELSFHRLSRPSNDSEHITLGFRSALNCTIFPVGLNSCHFEIRCPSFSIVELHIDNTRIGNQQISQDVSNALYSTHLQHQISVTQNDKSPNS</sequence>
<reference evidence="2" key="1">
    <citation type="submission" date="2023-01" db="EMBL/GenBank/DDBJ databases">
        <authorList>
            <person name="Van Ghelder C."/>
            <person name="Rancurel C."/>
        </authorList>
    </citation>
    <scope>NUCLEOTIDE SEQUENCE</scope>
    <source>
        <strain evidence="2">CNCM I-4278</strain>
    </source>
</reference>
<comment type="caution">
    <text evidence="2">The sequence shown here is derived from an EMBL/GenBank/DDBJ whole genome shotgun (WGS) entry which is preliminary data.</text>
</comment>
<name>A0A9W4UD04_9PLEO</name>
<organism evidence="2 3">
    <name type="scientific">Periconia digitata</name>
    <dbReference type="NCBI Taxonomy" id="1303443"/>
    <lineage>
        <taxon>Eukaryota</taxon>
        <taxon>Fungi</taxon>
        <taxon>Dikarya</taxon>
        <taxon>Ascomycota</taxon>
        <taxon>Pezizomycotina</taxon>
        <taxon>Dothideomycetes</taxon>
        <taxon>Pleosporomycetidae</taxon>
        <taxon>Pleosporales</taxon>
        <taxon>Massarineae</taxon>
        <taxon>Periconiaceae</taxon>
        <taxon>Periconia</taxon>
    </lineage>
</organism>
<protein>
    <submittedName>
        <fullName evidence="2">Uncharacterized protein</fullName>
    </submittedName>
</protein>
<evidence type="ECO:0000256" key="1">
    <source>
        <dbReference type="SAM" id="MobiDB-lite"/>
    </source>
</evidence>
<keyword evidence="3" id="KW-1185">Reference proteome</keyword>
<dbReference type="AlphaFoldDB" id="A0A9W4UD04"/>
<accession>A0A9W4UD04</accession>
<evidence type="ECO:0000313" key="2">
    <source>
        <dbReference type="EMBL" id="CAI6333946.1"/>
    </source>
</evidence>
<feature type="region of interest" description="Disordered" evidence="1">
    <location>
        <begin position="1"/>
        <end position="25"/>
    </location>
</feature>